<accession>A0A6V8P3X1</accession>
<evidence type="ECO:0000259" key="8">
    <source>
        <dbReference type="PROSITE" id="PS51379"/>
    </source>
</evidence>
<evidence type="ECO:0000256" key="5">
    <source>
        <dbReference type="ARBA" id="ARBA00022982"/>
    </source>
</evidence>
<gene>
    <name evidence="9" type="ORF">HKBW3S33_00376</name>
</gene>
<dbReference type="RefSeq" id="WP_176233079.1">
    <property type="nucleotide sequence ID" value="NZ_BLRY01000010.1"/>
</dbReference>
<sequence>MKEIFVRLDRCTGCHSCQLACAVEHSASKSLFAAITETPRPRYRLYVELGNEEKVPLLCRQCDPAPCLEACMSGAIYRDQRGVVLGRDQCCVGCGNCMRVCPYGVVGWQKERRIAVKCDLCPDLEVPACVKACPTKALVYAEAEEFTGGVRRAAAGVIARAAAAGG</sequence>
<comment type="caution">
    <text evidence="9">The sequence shown here is derived from an EMBL/GenBank/DDBJ whole genome shotgun (WGS) entry which is preliminary data.</text>
</comment>
<name>A0A6V8P3X1_9ACTN</name>
<organism evidence="9 10">
    <name type="scientific">Candidatus Hakubella thermalkaliphila</name>
    <dbReference type="NCBI Taxonomy" id="2754717"/>
    <lineage>
        <taxon>Bacteria</taxon>
        <taxon>Bacillati</taxon>
        <taxon>Actinomycetota</taxon>
        <taxon>Actinomycetota incertae sedis</taxon>
        <taxon>Candidatus Hakubellales</taxon>
        <taxon>Candidatus Hakubellaceae</taxon>
        <taxon>Candidatus Hakubella</taxon>
    </lineage>
</organism>
<dbReference type="PANTHER" id="PTHR43177">
    <property type="entry name" value="PROTEIN NRFC"/>
    <property type="match status" value="1"/>
</dbReference>
<dbReference type="AlphaFoldDB" id="A0A6V8P3X1"/>
<reference evidence="9 10" key="1">
    <citation type="journal article" date="2020" name="Front. Microbiol.">
        <title>Single-cell genomics of novel Actinobacteria with the Wood-Ljungdahl pathway discovered in a serpentinizing system.</title>
        <authorList>
            <person name="Merino N."/>
            <person name="Kawai M."/>
            <person name="Boyd E.S."/>
            <person name="Colman D.R."/>
            <person name="McGlynn S.E."/>
            <person name="Nealson K.H."/>
            <person name="Kurokawa K."/>
            <person name="Hongoh Y."/>
        </authorList>
    </citation>
    <scope>NUCLEOTIDE SEQUENCE [LARGE SCALE GENOMIC DNA]</scope>
    <source>
        <strain evidence="9 10">S33</strain>
    </source>
</reference>
<dbReference type="InterPro" id="IPR050954">
    <property type="entry name" value="ET_IronSulfur_Cluster-Binding"/>
</dbReference>
<dbReference type="InterPro" id="IPR017896">
    <property type="entry name" value="4Fe4S_Fe-S-bd"/>
</dbReference>
<dbReference type="GO" id="GO:0051539">
    <property type="term" value="F:4 iron, 4 sulfur cluster binding"/>
    <property type="evidence" value="ECO:0007669"/>
    <property type="project" value="UniProtKB-KW"/>
</dbReference>
<keyword evidence="10" id="KW-1185">Reference proteome</keyword>
<dbReference type="GO" id="GO:0046872">
    <property type="term" value="F:metal ion binding"/>
    <property type="evidence" value="ECO:0007669"/>
    <property type="project" value="UniProtKB-KW"/>
</dbReference>
<dbReference type="PROSITE" id="PS00198">
    <property type="entry name" value="4FE4S_FER_1"/>
    <property type="match status" value="1"/>
</dbReference>
<dbReference type="Gene3D" id="3.30.70.20">
    <property type="match status" value="2"/>
</dbReference>
<dbReference type="PANTHER" id="PTHR43177:SF5">
    <property type="entry name" value="ANAEROBIC DIMETHYL SULFOXIDE REDUCTASE CHAIN B-RELATED"/>
    <property type="match status" value="1"/>
</dbReference>
<dbReference type="Proteomes" id="UP000591948">
    <property type="component" value="Unassembled WGS sequence"/>
</dbReference>
<evidence type="ECO:0000256" key="3">
    <source>
        <dbReference type="ARBA" id="ARBA00022723"/>
    </source>
</evidence>
<keyword evidence="5" id="KW-0249">Electron transport</keyword>
<evidence type="ECO:0000256" key="4">
    <source>
        <dbReference type="ARBA" id="ARBA00022737"/>
    </source>
</evidence>
<keyword evidence="1" id="KW-0813">Transport</keyword>
<feature type="domain" description="4Fe-4S ferredoxin-type" evidence="8">
    <location>
        <begin position="81"/>
        <end position="111"/>
    </location>
</feature>
<dbReference type="InterPro" id="IPR017900">
    <property type="entry name" value="4Fe4S_Fe_S_CS"/>
</dbReference>
<evidence type="ECO:0000256" key="7">
    <source>
        <dbReference type="ARBA" id="ARBA00023014"/>
    </source>
</evidence>
<protein>
    <submittedName>
        <fullName evidence="9">Anaerobic carbon-monoxide dehydrogenase iron sulfur subunit</fullName>
    </submittedName>
</protein>
<evidence type="ECO:0000256" key="2">
    <source>
        <dbReference type="ARBA" id="ARBA00022485"/>
    </source>
</evidence>
<keyword evidence="3" id="KW-0479">Metal-binding</keyword>
<dbReference type="Pfam" id="PF13247">
    <property type="entry name" value="Fer4_11"/>
    <property type="match status" value="1"/>
</dbReference>
<keyword evidence="2" id="KW-0004">4Fe-4S</keyword>
<evidence type="ECO:0000256" key="6">
    <source>
        <dbReference type="ARBA" id="ARBA00023004"/>
    </source>
</evidence>
<dbReference type="EMBL" id="BLRY01000010">
    <property type="protein sequence ID" value="GFP26963.1"/>
    <property type="molecule type" value="Genomic_DNA"/>
</dbReference>
<dbReference type="CDD" id="cd10563">
    <property type="entry name" value="CooF_like"/>
    <property type="match status" value="1"/>
</dbReference>
<proteinExistence type="predicted"/>
<evidence type="ECO:0000313" key="9">
    <source>
        <dbReference type="EMBL" id="GFP26963.1"/>
    </source>
</evidence>
<keyword evidence="6" id="KW-0408">Iron</keyword>
<keyword evidence="4" id="KW-0677">Repeat</keyword>
<dbReference type="PROSITE" id="PS51379">
    <property type="entry name" value="4FE4S_FER_2"/>
    <property type="match status" value="2"/>
</dbReference>
<dbReference type="SUPFAM" id="SSF54862">
    <property type="entry name" value="4Fe-4S ferredoxins"/>
    <property type="match status" value="1"/>
</dbReference>
<feature type="domain" description="4Fe-4S ferredoxin-type" evidence="8">
    <location>
        <begin position="2"/>
        <end position="31"/>
    </location>
</feature>
<keyword evidence="7" id="KW-0411">Iron-sulfur</keyword>
<evidence type="ECO:0000313" key="10">
    <source>
        <dbReference type="Proteomes" id="UP000591948"/>
    </source>
</evidence>
<evidence type="ECO:0000256" key="1">
    <source>
        <dbReference type="ARBA" id="ARBA00022448"/>
    </source>
</evidence>